<evidence type="ECO:0000313" key="11">
    <source>
        <dbReference type="Proteomes" id="UP000005496"/>
    </source>
</evidence>
<keyword evidence="5 7" id="KW-1133">Transmembrane helix</keyword>
<feature type="transmembrane region" description="Helical" evidence="7">
    <location>
        <begin position="444"/>
        <end position="465"/>
    </location>
</feature>
<reference evidence="10" key="1">
    <citation type="submission" date="2010-05" db="EMBL/GenBank/DDBJ databases">
        <title>The draft genome of Desulfonatronospira thiodismutans ASO3-1.</title>
        <authorList>
            <consortium name="US DOE Joint Genome Institute (JGI-PGF)"/>
            <person name="Lucas S."/>
            <person name="Copeland A."/>
            <person name="Lapidus A."/>
            <person name="Cheng J.-F."/>
            <person name="Bruce D."/>
            <person name="Goodwin L."/>
            <person name="Pitluck S."/>
            <person name="Chertkov O."/>
            <person name="Brettin T."/>
            <person name="Detter J.C."/>
            <person name="Han C."/>
            <person name="Land M.L."/>
            <person name="Hauser L."/>
            <person name="Kyrpides N."/>
            <person name="Mikhailova N."/>
            <person name="Muyzer G."/>
            <person name="Woyke T."/>
        </authorList>
    </citation>
    <scope>NUCLEOTIDE SEQUENCE [LARGE SCALE GENOMIC DNA]</scope>
    <source>
        <strain evidence="10">ASO3-1</strain>
    </source>
</reference>
<keyword evidence="10" id="KW-0560">Oxidoreductase</keyword>
<dbReference type="InterPro" id="IPR013766">
    <property type="entry name" value="Thioredoxin_domain"/>
</dbReference>
<proteinExistence type="predicted"/>
<dbReference type="PROSITE" id="PS51352">
    <property type="entry name" value="THIOREDOXIN_2"/>
    <property type="match status" value="1"/>
</dbReference>
<gene>
    <name evidence="10" type="ORF">Dthio_PD2973</name>
</gene>
<dbReference type="GO" id="GO:0017004">
    <property type="term" value="P:cytochrome complex assembly"/>
    <property type="evidence" value="ECO:0007669"/>
    <property type="project" value="UniProtKB-KW"/>
</dbReference>
<dbReference type="eggNOG" id="COG4232">
    <property type="taxonomic scope" value="Bacteria"/>
</dbReference>
<evidence type="ECO:0000256" key="7">
    <source>
        <dbReference type="SAM" id="Phobius"/>
    </source>
</evidence>
<dbReference type="RefSeq" id="WP_008868681.1">
    <property type="nucleotide sequence ID" value="NZ_ACJN02000001.1"/>
</dbReference>
<dbReference type="PANTHER" id="PTHR32234">
    <property type="entry name" value="THIOL:DISULFIDE INTERCHANGE PROTEIN DSBD"/>
    <property type="match status" value="1"/>
</dbReference>
<keyword evidence="4" id="KW-0201">Cytochrome c-type biogenesis</keyword>
<organism evidence="10 11">
    <name type="scientific">Desulfonatronospira thiodismutans ASO3-1</name>
    <dbReference type="NCBI Taxonomy" id="555779"/>
    <lineage>
        <taxon>Bacteria</taxon>
        <taxon>Pseudomonadati</taxon>
        <taxon>Thermodesulfobacteriota</taxon>
        <taxon>Desulfovibrionia</taxon>
        <taxon>Desulfovibrionales</taxon>
        <taxon>Desulfonatronovibrionaceae</taxon>
        <taxon>Desulfonatronospira</taxon>
    </lineage>
</organism>
<dbReference type="EMBL" id="ACJN02000001">
    <property type="protein sequence ID" value="EFI35549.1"/>
    <property type="molecule type" value="Genomic_DNA"/>
</dbReference>
<dbReference type="GO" id="GO:0005886">
    <property type="term" value="C:plasma membrane"/>
    <property type="evidence" value="ECO:0007669"/>
    <property type="project" value="UniProtKB-SubCell"/>
</dbReference>
<feature type="transmembrane region" description="Helical" evidence="7">
    <location>
        <begin position="226"/>
        <end position="247"/>
    </location>
</feature>
<evidence type="ECO:0000256" key="1">
    <source>
        <dbReference type="ARBA" id="ARBA00004651"/>
    </source>
</evidence>
<evidence type="ECO:0000313" key="10">
    <source>
        <dbReference type="EMBL" id="EFI35549.1"/>
    </source>
</evidence>
<dbReference type="InterPro" id="IPR003834">
    <property type="entry name" value="Cyt_c_assmbl_TM_dom"/>
</dbReference>
<dbReference type="Proteomes" id="UP000005496">
    <property type="component" value="Unassembled WGS sequence"/>
</dbReference>
<keyword evidence="11" id="KW-1185">Reference proteome</keyword>
<sequence>MKRFYTQTALAFLVVLLFLSSGFSQDDRDFPMQSKWEVFAVDQEKTPGYQAMLLLWIIPDEGLYTYAHDPGPAGFPTVLTITDDPTESLEVFYPPGEEQPDPFDPSQTSEVFPEERTPIFIPLPADIPLEGILTAELSLLLCSDRNCWPVHKEIEFDLDRVDPAALDTAQEQDWWSMWQNAGPATQEPMMEMAPPAPADPDADETRWDFEVRSQTPGLEVDTLAKAALLAMIAGFILNFTPCVLPVISLKLRGMLTLEEDSGIDAQKRAFRKHNIFFALGMLIFFSVLAVVLSLTGMAWGQLFQSPGAILVLGCIIFALSLSLFGLYDLPVIDLKSRTRDPWKNPNAEALSTGMLATFLATPCSGPFLGGVLAWTLTQPPAIIGIVLWSMGLGMALPYLLMAVFPFMLRFLPRPGPWTMYLEKILGFFLLATCVYLMSLIPEDMFVKALIMFLVIAFAAWMWGHWTDLKQSNLRRRSIRLSALVLVALAAFLLFRPAPEHPVAWTPFEEQQFEEMLGRENILLEFTADWCPNCKFLEQTVLTPGFMAENAERYGLQFVRIDLTQPNPPGEEMLRALDSQSIPLVAIFSRDNPDSPLILRDMFTRSQIDQALEQELD</sequence>
<keyword evidence="2" id="KW-1003">Cell membrane</keyword>
<feature type="transmembrane region" description="Helical" evidence="7">
    <location>
        <begin position="350"/>
        <end position="376"/>
    </location>
</feature>
<comment type="caution">
    <text evidence="10">The sequence shown here is derived from an EMBL/GenBank/DDBJ whole genome shotgun (WGS) entry which is preliminary data.</text>
</comment>
<feature type="signal peptide" evidence="8">
    <location>
        <begin position="1"/>
        <end position="26"/>
    </location>
</feature>
<feature type="chain" id="PRO_5003087972" evidence="8">
    <location>
        <begin position="27"/>
        <end position="616"/>
    </location>
</feature>
<protein>
    <submittedName>
        <fullName evidence="10">Protein-disulfide reductase</fullName>
        <ecNumber evidence="10">1.8.1.8</ecNumber>
    </submittedName>
</protein>
<keyword evidence="6 7" id="KW-0472">Membrane</keyword>
<feature type="transmembrane region" description="Helical" evidence="7">
    <location>
        <begin position="275"/>
        <end position="302"/>
    </location>
</feature>
<name>D6SLI8_9BACT</name>
<dbReference type="GO" id="GO:0047134">
    <property type="term" value="F:protein-disulfide reductase [NAD(P)H] activity"/>
    <property type="evidence" value="ECO:0007669"/>
    <property type="project" value="UniProtKB-EC"/>
</dbReference>
<accession>D6SLI8</accession>
<evidence type="ECO:0000256" key="3">
    <source>
        <dbReference type="ARBA" id="ARBA00022692"/>
    </source>
</evidence>
<comment type="subcellular location">
    <subcellularLocation>
        <location evidence="1">Cell membrane</location>
        <topology evidence="1">Multi-pass membrane protein</topology>
    </subcellularLocation>
</comment>
<keyword evidence="8" id="KW-0732">Signal</keyword>
<dbReference type="GO" id="GO:0045454">
    <property type="term" value="P:cell redox homeostasis"/>
    <property type="evidence" value="ECO:0007669"/>
    <property type="project" value="TreeGrafter"/>
</dbReference>
<dbReference type="InterPro" id="IPR036249">
    <property type="entry name" value="Thioredoxin-like_sf"/>
</dbReference>
<evidence type="ECO:0000256" key="5">
    <source>
        <dbReference type="ARBA" id="ARBA00022989"/>
    </source>
</evidence>
<dbReference type="PANTHER" id="PTHR32234:SF0">
    <property type="entry name" value="THIOL:DISULFIDE INTERCHANGE PROTEIN DSBD"/>
    <property type="match status" value="1"/>
</dbReference>
<dbReference type="Pfam" id="PF02683">
    <property type="entry name" value="DsbD_TM"/>
    <property type="match status" value="1"/>
</dbReference>
<feature type="transmembrane region" description="Helical" evidence="7">
    <location>
        <begin position="477"/>
        <end position="494"/>
    </location>
</feature>
<evidence type="ECO:0000256" key="8">
    <source>
        <dbReference type="SAM" id="SignalP"/>
    </source>
</evidence>
<evidence type="ECO:0000256" key="6">
    <source>
        <dbReference type="ARBA" id="ARBA00023136"/>
    </source>
</evidence>
<evidence type="ECO:0000256" key="2">
    <source>
        <dbReference type="ARBA" id="ARBA00022475"/>
    </source>
</evidence>
<dbReference type="Pfam" id="PF13899">
    <property type="entry name" value="Thioredoxin_7"/>
    <property type="match status" value="1"/>
</dbReference>
<evidence type="ECO:0000256" key="4">
    <source>
        <dbReference type="ARBA" id="ARBA00022748"/>
    </source>
</evidence>
<evidence type="ECO:0000259" key="9">
    <source>
        <dbReference type="PROSITE" id="PS51352"/>
    </source>
</evidence>
<dbReference type="EC" id="1.8.1.8" evidence="10"/>
<feature type="transmembrane region" description="Helical" evidence="7">
    <location>
        <begin position="420"/>
        <end position="438"/>
    </location>
</feature>
<feature type="domain" description="Thioredoxin" evidence="9">
    <location>
        <begin position="491"/>
        <end position="616"/>
    </location>
</feature>
<dbReference type="AlphaFoldDB" id="D6SLI8"/>
<dbReference type="SUPFAM" id="SSF52833">
    <property type="entry name" value="Thioredoxin-like"/>
    <property type="match status" value="1"/>
</dbReference>
<dbReference type="OrthoDB" id="9811036at2"/>
<feature type="transmembrane region" description="Helical" evidence="7">
    <location>
        <begin position="382"/>
        <end position="408"/>
    </location>
</feature>
<feature type="transmembrane region" description="Helical" evidence="7">
    <location>
        <begin position="308"/>
        <end position="329"/>
    </location>
</feature>
<keyword evidence="3 7" id="KW-0812">Transmembrane</keyword>
<dbReference type="Gene3D" id="3.40.30.10">
    <property type="entry name" value="Glutaredoxin"/>
    <property type="match status" value="1"/>
</dbReference>